<dbReference type="Proteomes" id="UP000240481">
    <property type="component" value="Unassembled WGS sequence"/>
</dbReference>
<comment type="caution">
    <text evidence="14">The sequence shown here is derived from an EMBL/GenBank/DDBJ whole genome shotgun (WGS) entry which is preliminary data.</text>
</comment>
<dbReference type="GO" id="GO:0043842">
    <property type="term" value="F:Kdo transferase activity"/>
    <property type="evidence" value="ECO:0007669"/>
    <property type="project" value="UniProtKB-EC"/>
</dbReference>
<protein>
    <recommendedName>
        <fullName evidence="5 12">3-deoxy-D-manno-octulosonic acid transferase</fullName>
        <shortName evidence="12">Kdo transferase</shortName>
        <ecNumber evidence="4 12">2.4.99.12</ecNumber>
    </recommendedName>
    <alternativeName>
        <fullName evidence="8 12">Lipid IV(A) 3-deoxy-D-manno-octulosonic acid transferase</fullName>
    </alternativeName>
</protein>
<feature type="site" description="Transition state stabilizer" evidence="11">
    <location>
        <position position="206"/>
    </location>
</feature>
<name>A0A2T3P5V4_9GAMM</name>
<evidence type="ECO:0000259" key="13">
    <source>
        <dbReference type="Pfam" id="PF04413"/>
    </source>
</evidence>
<keyword evidence="12" id="KW-0472">Membrane</keyword>
<evidence type="ECO:0000256" key="11">
    <source>
        <dbReference type="PIRSR" id="PIRSR639901-2"/>
    </source>
</evidence>
<dbReference type="RefSeq" id="WP_107302843.1">
    <property type="nucleotide sequence ID" value="NZ_AP024852.1"/>
</dbReference>
<dbReference type="NCBIfam" id="NF004388">
    <property type="entry name" value="PRK05749.1-4"/>
    <property type="match status" value="1"/>
</dbReference>
<dbReference type="PANTHER" id="PTHR42755:SF1">
    <property type="entry name" value="3-DEOXY-D-MANNO-OCTULOSONIC ACID TRANSFERASE, MITOCHONDRIAL-RELATED"/>
    <property type="match status" value="1"/>
</dbReference>
<accession>A0A2T3P5V4</accession>
<comment type="subcellular location">
    <subcellularLocation>
        <location evidence="1">Cell inner membrane</location>
        <topology evidence="1">Single-pass membrane protein</topology>
        <orientation evidence="1">Cytoplasmic side</orientation>
    </subcellularLocation>
    <subcellularLocation>
        <location evidence="12">Cell membrane</location>
    </subcellularLocation>
</comment>
<keyword evidence="12" id="KW-0448">Lipopolysaccharide biosynthesis</keyword>
<feature type="site" description="Transition state stabilizer" evidence="11">
    <location>
        <position position="128"/>
    </location>
</feature>
<evidence type="ECO:0000256" key="7">
    <source>
        <dbReference type="ARBA" id="ARBA00022968"/>
    </source>
</evidence>
<dbReference type="GO" id="GO:0005886">
    <property type="term" value="C:plasma membrane"/>
    <property type="evidence" value="ECO:0007669"/>
    <property type="project" value="UniProtKB-SubCell"/>
</dbReference>
<dbReference type="AlphaFoldDB" id="A0A2T3P5V4"/>
<evidence type="ECO:0000256" key="1">
    <source>
        <dbReference type="ARBA" id="ARBA00004388"/>
    </source>
</evidence>
<dbReference type="EC" id="2.4.99.12" evidence="4 12"/>
<evidence type="ECO:0000256" key="8">
    <source>
        <dbReference type="ARBA" id="ARBA00031445"/>
    </source>
</evidence>
<dbReference type="Pfam" id="PF04413">
    <property type="entry name" value="Glycos_transf_N"/>
    <property type="match status" value="1"/>
</dbReference>
<comment type="pathway">
    <text evidence="2 12">Bacterial outer membrane biogenesis; LPS core biosynthesis.</text>
</comment>
<evidence type="ECO:0000256" key="9">
    <source>
        <dbReference type="ARBA" id="ARBA00049183"/>
    </source>
</evidence>
<evidence type="ECO:0000256" key="10">
    <source>
        <dbReference type="PIRSR" id="PIRSR639901-1"/>
    </source>
</evidence>
<comment type="function">
    <text evidence="12">Involved in lipopolysaccharide (LPS) biosynthesis. Catalyzes the transfer of 3-deoxy-D-manno-octulosonate (Kdo) residue(s) from CMP-Kdo to lipid IV(A), the tetraacyldisaccharide-1,4'-bisphosphate precursor of lipid A.</text>
</comment>
<dbReference type="FunFam" id="3.40.50.2000:FF:000032">
    <property type="entry name" value="3-deoxy-D-manno-octulosonic acid transferase"/>
    <property type="match status" value="1"/>
</dbReference>
<feature type="domain" description="3-deoxy-D-manno-octulosonic-acid transferase N-terminal" evidence="13">
    <location>
        <begin position="32"/>
        <end position="209"/>
    </location>
</feature>
<dbReference type="OrthoDB" id="9789797at2"/>
<dbReference type="PANTHER" id="PTHR42755">
    <property type="entry name" value="3-DEOXY-MANNO-OCTULOSONATE CYTIDYLYLTRANSFERASE"/>
    <property type="match status" value="1"/>
</dbReference>
<dbReference type="InterPro" id="IPR007507">
    <property type="entry name" value="Glycos_transf_N"/>
</dbReference>
<proteinExistence type="inferred from homology"/>
<evidence type="ECO:0000313" key="15">
    <source>
        <dbReference type="Proteomes" id="UP000240481"/>
    </source>
</evidence>
<evidence type="ECO:0000256" key="4">
    <source>
        <dbReference type="ARBA" id="ARBA00012621"/>
    </source>
</evidence>
<dbReference type="UniPathway" id="UPA00958"/>
<keyword evidence="7" id="KW-0735">Signal-anchor</keyword>
<dbReference type="EMBL" id="PYLZ01000007">
    <property type="protein sequence ID" value="PSW23930.1"/>
    <property type="molecule type" value="Genomic_DNA"/>
</dbReference>
<reference evidence="14 15" key="1">
    <citation type="submission" date="2018-01" db="EMBL/GenBank/DDBJ databases">
        <title>Whole genome sequencing of Histamine producing bacteria.</title>
        <authorList>
            <person name="Butler K."/>
        </authorList>
    </citation>
    <scope>NUCLEOTIDE SEQUENCE [LARGE SCALE GENOMIC DNA]</scope>
    <source>
        <strain evidence="14 15">DSM 24669</strain>
    </source>
</reference>
<evidence type="ECO:0000256" key="12">
    <source>
        <dbReference type="RuleBase" id="RU365103"/>
    </source>
</evidence>
<dbReference type="GO" id="GO:0009245">
    <property type="term" value="P:lipid A biosynthetic process"/>
    <property type="evidence" value="ECO:0007669"/>
    <property type="project" value="TreeGrafter"/>
</dbReference>
<evidence type="ECO:0000313" key="14">
    <source>
        <dbReference type="EMBL" id="PSW23930.1"/>
    </source>
</evidence>
<dbReference type="InterPro" id="IPR038107">
    <property type="entry name" value="Glycos_transf_N_sf"/>
</dbReference>
<comment type="catalytic activity">
    <reaction evidence="9 12">
        <text>lipid IVA (E. coli) + CMP-3-deoxy-beta-D-manno-octulosonate = alpha-Kdo-(2-&gt;6)-lipid IVA (E. coli) + CMP + H(+)</text>
        <dbReference type="Rhea" id="RHEA:28066"/>
        <dbReference type="ChEBI" id="CHEBI:15378"/>
        <dbReference type="ChEBI" id="CHEBI:58603"/>
        <dbReference type="ChEBI" id="CHEBI:60364"/>
        <dbReference type="ChEBI" id="CHEBI:60377"/>
        <dbReference type="ChEBI" id="CHEBI:85987"/>
        <dbReference type="EC" id="2.4.99.12"/>
    </reaction>
</comment>
<dbReference type="InterPro" id="IPR039901">
    <property type="entry name" value="Kdotransferase"/>
</dbReference>
<evidence type="ECO:0000256" key="3">
    <source>
        <dbReference type="ARBA" id="ARBA00006380"/>
    </source>
</evidence>
<dbReference type="FunFam" id="3.40.50.11720:FF:000001">
    <property type="entry name" value="3-deoxy-D-manno-octulosonic acid transferase"/>
    <property type="match status" value="1"/>
</dbReference>
<evidence type="ECO:0000256" key="5">
    <source>
        <dbReference type="ARBA" id="ARBA00019077"/>
    </source>
</evidence>
<keyword evidence="12" id="KW-1003">Cell membrane</keyword>
<feature type="active site" description="Proton acceptor" evidence="10">
    <location>
        <position position="59"/>
    </location>
</feature>
<keyword evidence="6 12" id="KW-0808">Transferase</keyword>
<dbReference type="SUPFAM" id="SSF53756">
    <property type="entry name" value="UDP-Glycosyltransferase/glycogen phosphorylase"/>
    <property type="match status" value="1"/>
</dbReference>
<organism evidence="14 15">
    <name type="scientific">Photobacterium swingsii</name>
    <dbReference type="NCBI Taxonomy" id="680026"/>
    <lineage>
        <taxon>Bacteria</taxon>
        <taxon>Pseudomonadati</taxon>
        <taxon>Pseudomonadota</taxon>
        <taxon>Gammaproteobacteria</taxon>
        <taxon>Vibrionales</taxon>
        <taxon>Vibrionaceae</taxon>
        <taxon>Photobacterium</taxon>
    </lineage>
</organism>
<comment type="similarity">
    <text evidence="3">Belongs to the glycosyltransferase group 1 family. Glycosyltransferase 30 subfamily.</text>
</comment>
<sequence length="423" mass="46913">MRTLYTLILALASPFLLYGLYKKKPGKPSVGQRWVEHFGFSPTSSQSKPLWIHAVSVGEVIAAKPIIKALREQYPSVPLLITTTTSTGAEQAMQLGEGVEHRYMPIDFSWTVRGFLKRIQPRALLIMETELWPNTLATVKQAGLPITVLNARLSERSKQRYQQFQTVFDLLSNNLDQVICQYKEDADRFMALGIEQNKVSIAGSVKFDITVNAAITTAASELKTSFNQRPVWIAASTHSGEDEIILRAHQQVLAQVPDALLVLVPRHPERFDSVADLISQQFTVSRRHHSEAVTTQTQVYLGDTMGEMMLLFACADVAFMGGSLLGDKVGGHNMLEPAALAKPILTGPSFYNFQIITEQLMAQQACAICHNDQEIAEHVIRLFSQPALQQQQGSAALAVVQQNQGAVQRTLEQIAPYLGEYSH</sequence>
<evidence type="ECO:0000256" key="6">
    <source>
        <dbReference type="ARBA" id="ARBA00022679"/>
    </source>
</evidence>
<gene>
    <name evidence="14" type="ORF">C9I94_13860</name>
</gene>
<evidence type="ECO:0000256" key="2">
    <source>
        <dbReference type="ARBA" id="ARBA00004713"/>
    </source>
</evidence>
<keyword evidence="15" id="KW-1185">Reference proteome</keyword>
<keyword evidence="7" id="KW-0812">Transmembrane</keyword>
<dbReference type="Gene3D" id="3.40.50.11720">
    <property type="entry name" value="3-Deoxy-D-manno-octulosonic-acid transferase, N-terminal domain"/>
    <property type="match status" value="1"/>
</dbReference>
<dbReference type="GO" id="GO:0009244">
    <property type="term" value="P:lipopolysaccharide core region biosynthetic process"/>
    <property type="evidence" value="ECO:0007669"/>
    <property type="project" value="UniProtKB-UniRule"/>
</dbReference>
<dbReference type="Gene3D" id="3.40.50.2000">
    <property type="entry name" value="Glycogen Phosphorylase B"/>
    <property type="match status" value="1"/>
</dbReference>